<evidence type="ECO:0000256" key="2">
    <source>
        <dbReference type="ARBA" id="ARBA00022448"/>
    </source>
</evidence>
<dbReference type="InterPro" id="IPR036259">
    <property type="entry name" value="MFS_trans_sf"/>
</dbReference>
<dbReference type="FunFam" id="1.20.1250.20:FF:000106">
    <property type="entry name" value="MFS transporter, putative"/>
    <property type="match status" value="1"/>
</dbReference>
<keyword evidence="5 6" id="KW-0472">Membrane</keyword>
<dbReference type="GO" id="GO:0016020">
    <property type="term" value="C:membrane"/>
    <property type="evidence" value="ECO:0007669"/>
    <property type="project" value="UniProtKB-SubCell"/>
</dbReference>
<keyword evidence="2" id="KW-0813">Transport</keyword>
<dbReference type="EMBL" id="JAEUBF010000666">
    <property type="protein sequence ID" value="KAH3676259.1"/>
    <property type="molecule type" value="Genomic_DNA"/>
</dbReference>
<evidence type="ECO:0000256" key="1">
    <source>
        <dbReference type="ARBA" id="ARBA00004141"/>
    </source>
</evidence>
<dbReference type="Gene3D" id="1.20.1250.20">
    <property type="entry name" value="MFS general substrate transporter like domains"/>
    <property type="match status" value="1"/>
</dbReference>
<feature type="transmembrane region" description="Helical" evidence="6">
    <location>
        <begin position="350"/>
        <end position="370"/>
    </location>
</feature>
<comment type="caution">
    <text evidence="7">The sequence shown here is derived from an EMBL/GenBank/DDBJ whole genome shotgun (WGS) entry which is preliminary data.</text>
</comment>
<gene>
    <name evidence="7" type="ORF">WICMUC_002136</name>
</gene>
<feature type="transmembrane region" description="Helical" evidence="6">
    <location>
        <begin position="269"/>
        <end position="290"/>
    </location>
</feature>
<feature type="transmembrane region" description="Helical" evidence="6">
    <location>
        <begin position="205"/>
        <end position="226"/>
    </location>
</feature>
<name>A0A9P8PS18_9ASCO</name>
<feature type="transmembrane region" description="Helical" evidence="6">
    <location>
        <begin position="442"/>
        <end position="462"/>
    </location>
</feature>
<keyword evidence="8" id="KW-1185">Reference proteome</keyword>
<keyword evidence="3 6" id="KW-0812">Transmembrane</keyword>
<accession>A0A9P8PS18</accession>
<evidence type="ECO:0000313" key="7">
    <source>
        <dbReference type="EMBL" id="KAH3676259.1"/>
    </source>
</evidence>
<dbReference type="PANTHER" id="PTHR43791">
    <property type="entry name" value="PERMEASE-RELATED"/>
    <property type="match status" value="1"/>
</dbReference>
<reference evidence="7" key="1">
    <citation type="journal article" date="2021" name="Open Biol.">
        <title>Shared evolutionary footprints suggest mitochondrial oxidative damage underlies multiple complex I losses in fungi.</title>
        <authorList>
            <person name="Schikora-Tamarit M.A."/>
            <person name="Marcet-Houben M."/>
            <person name="Nosek J."/>
            <person name="Gabaldon T."/>
        </authorList>
    </citation>
    <scope>NUCLEOTIDE SEQUENCE</scope>
    <source>
        <strain evidence="7">CBS6341</strain>
    </source>
</reference>
<evidence type="ECO:0000256" key="3">
    <source>
        <dbReference type="ARBA" id="ARBA00022692"/>
    </source>
</evidence>
<feature type="transmembrane region" description="Helical" evidence="6">
    <location>
        <begin position="508"/>
        <end position="529"/>
    </location>
</feature>
<organism evidence="7 8">
    <name type="scientific">Wickerhamomyces mucosus</name>
    <dbReference type="NCBI Taxonomy" id="1378264"/>
    <lineage>
        <taxon>Eukaryota</taxon>
        <taxon>Fungi</taxon>
        <taxon>Dikarya</taxon>
        <taxon>Ascomycota</taxon>
        <taxon>Saccharomycotina</taxon>
        <taxon>Saccharomycetes</taxon>
        <taxon>Phaffomycetales</taxon>
        <taxon>Wickerhamomycetaceae</taxon>
        <taxon>Wickerhamomyces</taxon>
    </lineage>
</organism>
<comment type="subcellular location">
    <subcellularLocation>
        <location evidence="1">Membrane</location>
        <topology evidence="1">Multi-pass membrane protein</topology>
    </subcellularLocation>
</comment>
<sequence>MSNFGKFNSRTNSGSSDETDRLLITRQSIENLKRSNYDIHLVESYNDDDIDEVNHSSDSSNPFTDRFVANYWRSIYSKCNYEGQYHFDPNFKWTKSEEKSLLKKLDSKITLLACIMFVGLQIDRVNLTQAVSDNLLDDLGLSTSDYNIGNTISKICFLMAEIPSGILAKKIGPDIWIPIQMILWSIITMSQCFMYDRNTFFITRALIAILEGGFIPEMVLWLSYFFKSEELTIRLSYFWGSLAISQCFTGLLAFVLLRMRGLLGLSGWSWLFLIEGFITLLIGISSYFLMVPSAVETKSKLFPNGWFSFHEEKIIVNRILRDDPSKGDMNNRQPLTFKQLFKALLDYDLWPVYIIGFIAFIPINTVTNYLTLNLKELGFDTFTTNLLTIPYNVVHILTLMVVTKTSEYFNERSIVELSSPIWVIIPLSLLTNHQTMSKETTYLVLTFLLSQPYIHAINVSWVSRNSNSIKTRTVSAALYNMFVQAGGAIAANVYQNDDMPKYIRGNTFLLKLSIFTVGYLLFVKSYYIYRNHQKSKIWDSWTYEEKEYYIYNTKDEGNKRLDFRFSH</sequence>
<dbReference type="GO" id="GO:0022857">
    <property type="term" value="F:transmembrane transporter activity"/>
    <property type="evidence" value="ECO:0007669"/>
    <property type="project" value="InterPro"/>
</dbReference>
<dbReference type="PANTHER" id="PTHR43791:SF29">
    <property type="entry name" value="MAJOR FACILITATOR SUPERFAMILY (MFS) PROFILE DOMAIN-CONTAINING PROTEIN"/>
    <property type="match status" value="1"/>
</dbReference>
<dbReference type="InterPro" id="IPR011701">
    <property type="entry name" value="MFS"/>
</dbReference>
<proteinExistence type="predicted"/>
<dbReference type="SUPFAM" id="SSF103473">
    <property type="entry name" value="MFS general substrate transporter"/>
    <property type="match status" value="1"/>
</dbReference>
<evidence type="ECO:0008006" key="9">
    <source>
        <dbReference type="Google" id="ProtNLM"/>
    </source>
</evidence>
<evidence type="ECO:0000256" key="6">
    <source>
        <dbReference type="SAM" id="Phobius"/>
    </source>
</evidence>
<dbReference type="OrthoDB" id="1935484at2759"/>
<feature type="transmembrane region" description="Helical" evidence="6">
    <location>
        <begin position="238"/>
        <end position="257"/>
    </location>
</feature>
<evidence type="ECO:0000256" key="5">
    <source>
        <dbReference type="ARBA" id="ARBA00023136"/>
    </source>
</evidence>
<reference evidence="7" key="2">
    <citation type="submission" date="2021-01" db="EMBL/GenBank/DDBJ databases">
        <authorList>
            <person name="Schikora-Tamarit M.A."/>
        </authorList>
    </citation>
    <scope>NUCLEOTIDE SEQUENCE</scope>
    <source>
        <strain evidence="7">CBS6341</strain>
    </source>
</reference>
<evidence type="ECO:0000256" key="4">
    <source>
        <dbReference type="ARBA" id="ARBA00022989"/>
    </source>
</evidence>
<dbReference type="Proteomes" id="UP000769528">
    <property type="component" value="Unassembled WGS sequence"/>
</dbReference>
<evidence type="ECO:0000313" key="8">
    <source>
        <dbReference type="Proteomes" id="UP000769528"/>
    </source>
</evidence>
<feature type="transmembrane region" description="Helical" evidence="6">
    <location>
        <begin position="382"/>
        <end position="402"/>
    </location>
</feature>
<dbReference type="Pfam" id="PF07690">
    <property type="entry name" value="MFS_1"/>
    <property type="match status" value="1"/>
</dbReference>
<dbReference type="AlphaFoldDB" id="A0A9P8PS18"/>
<keyword evidence="4 6" id="KW-1133">Transmembrane helix</keyword>
<protein>
    <recommendedName>
        <fullName evidence="9">Major facilitator superfamily (MFS) profile domain-containing protein</fullName>
    </recommendedName>
</protein>